<evidence type="ECO:0000313" key="2">
    <source>
        <dbReference type="EMBL" id="TPG34669.1"/>
    </source>
</evidence>
<dbReference type="SMART" id="SM00065">
    <property type="entry name" value="GAF"/>
    <property type="match status" value="1"/>
</dbReference>
<dbReference type="Gene3D" id="3.30.450.40">
    <property type="match status" value="1"/>
</dbReference>
<proteinExistence type="predicted"/>
<dbReference type="InterPro" id="IPR003018">
    <property type="entry name" value="GAF"/>
</dbReference>
<evidence type="ECO:0000259" key="1">
    <source>
        <dbReference type="SMART" id="SM00065"/>
    </source>
</evidence>
<dbReference type="RefSeq" id="WP_140691770.1">
    <property type="nucleotide sequence ID" value="NZ_RCZG01000004.1"/>
</dbReference>
<dbReference type="EMBL" id="RCZG01000004">
    <property type="protein sequence ID" value="TPG34669.1"/>
    <property type="molecule type" value="Genomic_DNA"/>
</dbReference>
<dbReference type="SUPFAM" id="SSF55781">
    <property type="entry name" value="GAF domain-like"/>
    <property type="match status" value="1"/>
</dbReference>
<dbReference type="Proteomes" id="UP000320095">
    <property type="component" value="Unassembled WGS sequence"/>
</dbReference>
<comment type="caution">
    <text evidence="2">The sequence shown here is derived from an EMBL/GenBank/DDBJ whole genome shotgun (WGS) entry which is preliminary data.</text>
</comment>
<dbReference type="PANTHER" id="PTHR43102">
    <property type="entry name" value="SLR1143 PROTEIN"/>
    <property type="match status" value="1"/>
</dbReference>
<feature type="domain" description="GAF" evidence="1">
    <location>
        <begin position="90"/>
        <end position="227"/>
    </location>
</feature>
<protein>
    <submittedName>
        <fullName evidence="2">GAF domain-containing protein</fullName>
    </submittedName>
</protein>
<name>A0A502ECC7_9MYCO</name>
<keyword evidence="3" id="KW-1185">Reference proteome</keyword>
<sequence>MTGFDDWLNRRLEECAQQAGENVVTYVARAVASRMVTDDRRADSASIEELMAHLANSAAFAETAMPSTSATITDPDRLRALYATGLLDSAPEEIYDRITRAAAAALDAPSAAVSLVDVDRQFFKSTVGMNVDTPEERQTPLDRSVCQYAVANGAPLIIEDARTHPIFKNHPAVLDGTLVAYLGIPLSDSDDNAIGTLCVFDDKPRLWGTGHVQILSDLALLAAERIFGPGAGPQG</sequence>
<dbReference type="InterPro" id="IPR029016">
    <property type="entry name" value="GAF-like_dom_sf"/>
</dbReference>
<dbReference type="OrthoDB" id="9151676at2"/>
<organism evidence="2 3">
    <name type="scientific">Mycolicibacterium hodleri</name>
    <dbReference type="NCBI Taxonomy" id="49897"/>
    <lineage>
        <taxon>Bacteria</taxon>
        <taxon>Bacillati</taxon>
        <taxon>Actinomycetota</taxon>
        <taxon>Actinomycetes</taxon>
        <taxon>Mycobacteriales</taxon>
        <taxon>Mycobacteriaceae</taxon>
        <taxon>Mycolicibacterium</taxon>
    </lineage>
</organism>
<dbReference type="Pfam" id="PF01590">
    <property type="entry name" value="GAF"/>
    <property type="match status" value="1"/>
</dbReference>
<dbReference type="PANTHER" id="PTHR43102:SF2">
    <property type="entry name" value="GAF DOMAIN-CONTAINING PROTEIN"/>
    <property type="match status" value="1"/>
</dbReference>
<evidence type="ECO:0000313" key="3">
    <source>
        <dbReference type="Proteomes" id="UP000320095"/>
    </source>
</evidence>
<reference evidence="2 3" key="1">
    <citation type="journal article" date="2019" name="Environ. Microbiol.">
        <title>Species interactions and distinct microbial communities in high Arctic permafrost affected cryosols are associated with the CH4 and CO2 gas fluxes.</title>
        <authorList>
            <person name="Altshuler I."/>
            <person name="Hamel J."/>
            <person name="Turney S."/>
            <person name="Magnuson E."/>
            <person name="Levesque R."/>
            <person name="Greer C."/>
            <person name="Whyte L.G."/>
        </authorList>
    </citation>
    <scope>NUCLEOTIDE SEQUENCE [LARGE SCALE GENOMIC DNA]</scope>
    <source>
        <strain evidence="2 3">S5.20</strain>
    </source>
</reference>
<dbReference type="AlphaFoldDB" id="A0A502ECC7"/>
<accession>A0A502ECC7</accession>
<gene>
    <name evidence="2" type="ORF">EAH80_11600</name>
</gene>